<gene>
    <name evidence="1" type="ORF">IWW38_000626</name>
</gene>
<reference evidence="1" key="1">
    <citation type="submission" date="2022-07" db="EMBL/GenBank/DDBJ databases">
        <title>Phylogenomic reconstructions and comparative analyses of Kickxellomycotina fungi.</title>
        <authorList>
            <person name="Reynolds N.K."/>
            <person name="Stajich J.E."/>
            <person name="Barry K."/>
            <person name="Grigoriev I.V."/>
            <person name="Crous P."/>
            <person name="Smith M.E."/>
        </authorList>
    </citation>
    <scope>NUCLEOTIDE SEQUENCE</scope>
    <source>
        <strain evidence="1">CBS 190363</strain>
    </source>
</reference>
<evidence type="ECO:0000313" key="1">
    <source>
        <dbReference type="EMBL" id="KAJ2900206.1"/>
    </source>
</evidence>
<keyword evidence="2" id="KW-1185">Reference proteome</keyword>
<dbReference type="EMBL" id="JANBVB010000009">
    <property type="protein sequence ID" value="KAJ2900206.1"/>
    <property type="molecule type" value="Genomic_DNA"/>
</dbReference>
<sequence length="243" mass="27673">MGKDYNGKGGDKYKATNKAGNDKGARRAVADINESSLAEERLVVRVTKKASDSGVEYHHPFDLKKLGINLKTARLYKLFNKEGIYDRHYEVERCFTNSDYVDSSDEEEEEDDEEEEDEEDEDASESKTEESKTEDKVEESKTGNKEALSDWVDVAKEVTAISEQAEAKKEEKKEEEASKSESKEEEEAGKSGNEDESEEEEEEEDDNPYRLIFEDKDGNYMDVDGNTMIRKLLKGGQLFITLK</sequence>
<comment type="caution">
    <text evidence="1">The sequence shown here is derived from an EMBL/GenBank/DDBJ whole genome shotgun (WGS) entry which is preliminary data.</text>
</comment>
<name>A0ACC1M962_9FUNG</name>
<protein>
    <submittedName>
        <fullName evidence="1">Uncharacterized protein</fullName>
    </submittedName>
</protein>
<dbReference type="Proteomes" id="UP001139981">
    <property type="component" value="Unassembled WGS sequence"/>
</dbReference>
<accession>A0ACC1M962</accession>
<proteinExistence type="predicted"/>
<evidence type="ECO:0000313" key="2">
    <source>
        <dbReference type="Proteomes" id="UP001139981"/>
    </source>
</evidence>
<organism evidence="1 2">
    <name type="scientific">Coemansia aciculifera</name>
    <dbReference type="NCBI Taxonomy" id="417176"/>
    <lineage>
        <taxon>Eukaryota</taxon>
        <taxon>Fungi</taxon>
        <taxon>Fungi incertae sedis</taxon>
        <taxon>Zoopagomycota</taxon>
        <taxon>Kickxellomycotina</taxon>
        <taxon>Kickxellomycetes</taxon>
        <taxon>Kickxellales</taxon>
        <taxon>Kickxellaceae</taxon>
        <taxon>Coemansia</taxon>
    </lineage>
</organism>